<accession>A0A7V5P0T0</accession>
<dbReference type="Proteomes" id="UP000886101">
    <property type="component" value="Unassembled WGS sequence"/>
</dbReference>
<evidence type="ECO:0000256" key="1">
    <source>
        <dbReference type="ARBA" id="ARBA00004651"/>
    </source>
</evidence>
<evidence type="ECO:0000256" key="4">
    <source>
        <dbReference type="ARBA" id="ARBA00022475"/>
    </source>
</evidence>
<evidence type="ECO:0000256" key="8">
    <source>
        <dbReference type="ARBA" id="ARBA00023136"/>
    </source>
</evidence>
<evidence type="ECO:0000256" key="3">
    <source>
        <dbReference type="ARBA" id="ARBA00006263"/>
    </source>
</evidence>
<dbReference type="UniPathway" id="UPA00148"/>
<reference evidence="10" key="1">
    <citation type="journal article" date="2020" name="mSystems">
        <title>Genome- and Community-Level Interaction Insights into Carbon Utilization and Element Cycling Functions of Hydrothermarchaeota in Hydrothermal Sediment.</title>
        <authorList>
            <person name="Zhou Z."/>
            <person name="Liu Y."/>
            <person name="Xu W."/>
            <person name="Pan J."/>
            <person name="Luo Z.H."/>
            <person name="Li M."/>
        </authorList>
    </citation>
    <scope>NUCLEOTIDE SEQUENCE [LARGE SCALE GENOMIC DNA]</scope>
    <source>
        <strain evidence="10">HyVt-533</strain>
    </source>
</reference>
<dbReference type="AlphaFoldDB" id="A0A7V5P0T0"/>
<dbReference type="Pfam" id="PF03186">
    <property type="entry name" value="CobD_Cbib"/>
    <property type="match status" value="1"/>
</dbReference>
<dbReference type="GO" id="GO:0009236">
    <property type="term" value="P:cobalamin biosynthetic process"/>
    <property type="evidence" value="ECO:0007669"/>
    <property type="project" value="UniProtKB-UniRule"/>
</dbReference>
<evidence type="ECO:0000256" key="2">
    <source>
        <dbReference type="ARBA" id="ARBA00004953"/>
    </source>
</evidence>
<comment type="subcellular location">
    <subcellularLocation>
        <location evidence="1 9">Cell membrane</location>
        <topology evidence="1 9">Multi-pass membrane protein</topology>
    </subcellularLocation>
</comment>
<feature type="transmembrane region" description="Helical" evidence="9">
    <location>
        <begin position="198"/>
        <end position="218"/>
    </location>
</feature>
<keyword evidence="8 9" id="KW-0472">Membrane</keyword>
<dbReference type="PANTHER" id="PTHR34308">
    <property type="entry name" value="COBALAMIN BIOSYNTHESIS PROTEIN CBIB"/>
    <property type="match status" value="1"/>
</dbReference>
<sequence>MGSFGPPYLTVALAYLLDRLLGDPHFSLHPVRLIGKTAEKLRPLFYPWGRVGGALTLTLTAALWVGLSFAGQKFWLFEAGLLYFWLAERALRDEVLKVARLLEAGLLPQARKALSFLVGRETRDLNPSDCIRAAVETAAENFTDGLVGPLFWYLIGGLPAATAYKVVETLDSMYGYKTPRWRAFGFFPARLDDILNYLPARLAGLFLALAAGLSGYPFRRALGTMWREASRHDSPNAGFTEAAMAGALGIELGGEVVYEGKVFEKGRFGKPLRPRQVEDIYRATKLLERASLLFVFFILSWEVILWNFGYHHLTGLIMSVLKGG</sequence>
<comment type="caution">
    <text evidence="10">The sequence shown here is derived from an EMBL/GenBank/DDBJ whole genome shotgun (WGS) entry which is preliminary data.</text>
</comment>
<keyword evidence="7 9" id="KW-1133">Transmembrane helix</keyword>
<dbReference type="HAMAP" id="MF_00024">
    <property type="entry name" value="CobD_CbiB"/>
    <property type="match status" value="1"/>
</dbReference>
<gene>
    <name evidence="9 10" type="primary">cobD</name>
    <name evidence="10" type="ORF">ENJ96_08140</name>
</gene>
<name>A0A7V5P0T0_9BACT</name>
<comment type="similarity">
    <text evidence="3 9">Belongs to the CobD/CbiB family.</text>
</comment>
<proteinExistence type="inferred from homology"/>
<keyword evidence="6 9" id="KW-0812">Transmembrane</keyword>
<dbReference type="NCBIfam" id="TIGR00380">
    <property type="entry name" value="cobal_cbiB"/>
    <property type="match status" value="1"/>
</dbReference>
<dbReference type="InterPro" id="IPR004485">
    <property type="entry name" value="Cobalamin_biosynth_CobD/CbiB"/>
</dbReference>
<evidence type="ECO:0000313" key="10">
    <source>
        <dbReference type="EMBL" id="HHI97809.1"/>
    </source>
</evidence>
<evidence type="ECO:0000256" key="7">
    <source>
        <dbReference type="ARBA" id="ARBA00022989"/>
    </source>
</evidence>
<evidence type="ECO:0000256" key="6">
    <source>
        <dbReference type="ARBA" id="ARBA00022692"/>
    </source>
</evidence>
<comment type="pathway">
    <text evidence="2 9">Cofactor biosynthesis; adenosylcobalamin biosynthesis.</text>
</comment>
<evidence type="ECO:0000256" key="5">
    <source>
        <dbReference type="ARBA" id="ARBA00022573"/>
    </source>
</evidence>
<keyword evidence="4 9" id="KW-1003">Cell membrane</keyword>
<feature type="transmembrane region" description="Helical" evidence="9">
    <location>
        <begin position="290"/>
        <end position="309"/>
    </location>
</feature>
<protein>
    <recommendedName>
        <fullName evidence="9">Cobalamin biosynthesis protein CobD</fullName>
    </recommendedName>
</protein>
<dbReference type="PANTHER" id="PTHR34308:SF1">
    <property type="entry name" value="COBALAMIN BIOSYNTHESIS PROTEIN CBIB"/>
    <property type="match status" value="1"/>
</dbReference>
<dbReference type="GO" id="GO:0048472">
    <property type="term" value="F:threonine-phosphate decarboxylase activity"/>
    <property type="evidence" value="ECO:0007669"/>
    <property type="project" value="InterPro"/>
</dbReference>
<dbReference type="EMBL" id="DROK01000241">
    <property type="protein sequence ID" value="HHI97809.1"/>
    <property type="molecule type" value="Genomic_DNA"/>
</dbReference>
<feature type="transmembrane region" description="Helical" evidence="9">
    <location>
        <begin position="46"/>
        <end position="67"/>
    </location>
</feature>
<dbReference type="GO" id="GO:0015420">
    <property type="term" value="F:ABC-type vitamin B12 transporter activity"/>
    <property type="evidence" value="ECO:0007669"/>
    <property type="project" value="UniProtKB-UniRule"/>
</dbReference>
<dbReference type="GO" id="GO:0005886">
    <property type="term" value="C:plasma membrane"/>
    <property type="evidence" value="ECO:0007669"/>
    <property type="project" value="UniProtKB-SubCell"/>
</dbReference>
<evidence type="ECO:0000256" key="9">
    <source>
        <dbReference type="HAMAP-Rule" id="MF_00024"/>
    </source>
</evidence>
<comment type="caution">
    <text evidence="9">Lacks conserved residue(s) required for the propagation of feature annotation.</text>
</comment>
<keyword evidence="5 9" id="KW-0169">Cobalamin biosynthesis</keyword>
<comment type="function">
    <text evidence="9">Converts cobyric acid to cobinamide by the addition of aminopropanol on the F carboxylic group.</text>
</comment>
<organism evidence="10">
    <name type="scientific">Thermodesulfatator atlanticus</name>
    <dbReference type="NCBI Taxonomy" id="501497"/>
    <lineage>
        <taxon>Bacteria</taxon>
        <taxon>Pseudomonadati</taxon>
        <taxon>Thermodesulfobacteriota</taxon>
        <taxon>Thermodesulfobacteria</taxon>
        <taxon>Thermodesulfobacteriales</taxon>
        <taxon>Thermodesulfatatoraceae</taxon>
        <taxon>Thermodesulfatator</taxon>
    </lineage>
</organism>